<dbReference type="GO" id="GO:0004519">
    <property type="term" value="F:endonuclease activity"/>
    <property type="evidence" value="ECO:0007669"/>
    <property type="project" value="UniProtKB-KW"/>
</dbReference>
<dbReference type="GeneID" id="44802885"/>
<keyword evidence="1" id="KW-0496">Mitochondrion</keyword>
<dbReference type="RefSeq" id="YP_009739465.1">
    <property type="nucleotide sequence ID" value="NC_046502.1"/>
</dbReference>
<dbReference type="AlphaFoldDB" id="A0A6C0W4E7"/>
<proteinExistence type="predicted"/>
<accession>A0A6C0W4E7</accession>
<keyword evidence="1" id="KW-0540">Nuclease</keyword>
<protein>
    <submittedName>
        <fullName evidence="1">LAGLIDADG homing endonuclease</fullName>
    </submittedName>
</protein>
<keyword evidence="1" id="KW-0378">Hydrolase</keyword>
<evidence type="ECO:0000313" key="1">
    <source>
        <dbReference type="EMBL" id="QIC20309.1"/>
    </source>
</evidence>
<dbReference type="EMBL" id="MN873038">
    <property type="protein sequence ID" value="QIC20309.1"/>
    <property type="molecule type" value="Genomic_DNA"/>
</dbReference>
<reference evidence="1" key="1">
    <citation type="journal article" date="2021" name="Front. Genet.">
        <title>Comparative Mitogenomic Analysis Reveals Dynamics of Intron Within and Between Tricholoma Species and Phylogeny of Basidiomycota.</title>
        <authorList>
            <person name="Huang W."/>
            <person name="Feng H."/>
            <person name="Tu W."/>
            <person name="Xiong C."/>
            <person name="Jin X."/>
            <person name="Li P."/>
            <person name="Wang X."/>
            <person name="Li Q."/>
        </authorList>
    </citation>
    <scope>NUCLEOTIDE SEQUENCE</scope>
</reference>
<name>A0A6C0W4E7_9AGAR</name>
<gene>
    <name evidence="1" type="primary">orf234</name>
</gene>
<organism evidence="1">
    <name type="scientific">Tricholoma saponaceum</name>
    <dbReference type="NCBI Taxonomy" id="113602"/>
    <lineage>
        <taxon>Eukaryota</taxon>
        <taxon>Fungi</taxon>
        <taxon>Dikarya</taxon>
        <taxon>Basidiomycota</taxon>
        <taxon>Agaricomycotina</taxon>
        <taxon>Agaricomycetes</taxon>
        <taxon>Agaricomycetidae</taxon>
        <taxon>Agaricales</taxon>
        <taxon>Tricholomatineae</taxon>
        <taxon>Tricholomataceae</taxon>
        <taxon>Tricholoma</taxon>
    </lineage>
</organism>
<geneLocation type="mitochondrion" evidence="1"/>
<keyword evidence="1" id="KW-0255">Endonuclease</keyword>
<sequence>MKKLINSFFNIKSGGTKYLKHKLFDYGNPDVTLIKTRFDKEGRYFTFTLTNYYLLDNKQILRAIFIFLKSYPRFVEIKDHINTNYSNDSTYPSEMIPLFEILVWNMDDLRNYHIKIIKSMLSNYKMKQRKTNYGFLKSFWDLMIPKINIRGYHTNNISPIKTNIPVQPSDFAAMDLETMEFNRKQIPVARSIVCEEDKQLFVIKLPEQLDINSVNKAVEELWSDFLHIFLIIIT</sequence>